<comment type="caution">
    <text evidence="5">The sequence shown here is derived from an EMBL/GenBank/DDBJ whole genome shotgun (WGS) entry which is preliminary data.</text>
</comment>
<dbReference type="Pfam" id="PF07833">
    <property type="entry name" value="Cu_amine_oxidN1"/>
    <property type="match status" value="1"/>
</dbReference>
<dbReference type="Gene3D" id="3.90.640.20">
    <property type="entry name" value="Heat-shock cognate protein, ATPase"/>
    <property type="match status" value="1"/>
</dbReference>
<dbReference type="Pfam" id="PF11738">
    <property type="entry name" value="DUF3298"/>
    <property type="match status" value="1"/>
</dbReference>
<evidence type="ECO:0000313" key="6">
    <source>
        <dbReference type="Proteomes" id="UP000294813"/>
    </source>
</evidence>
<reference evidence="5 6" key="1">
    <citation type="submission" date="2019-03" db="EMBL/GenBank/DDBJ databases">
        <title>Genomic Encyclopedia of Type Strains, Phase IV (KMG-IV): sequencing the most valuable type-strain genomes for metagenomic binning, comparative biology and taxonomic classification.</title>
        <authorList>
            <person name="Goeker M."/>
        </authorList>
    </citation>
    <scope>NUCLEOTIDE SEQUENCE [LARGE SCALE GENOMIC DNA]</scope>
    <source>
        <strain evidence="5 6">DSM 11170</strain>
    </source>
</reference>
<keyword evidence="1" id="KW-0732">Signal</keyword>
<dbReference type="EMBL" id="SLXT01000022">
    <property type="protein sequence ID" value="TCP62448.1"/>
    <property type="molecule type" value="Genomic_DNA"/>
</dbReference>
<feature type="chain" id="PRO_5020816061" evidence="1">
    <location>
        <begin position="26"/>
        <end position="378"/>
    </location>
</feature>
<dbReference type="Gene3D" id="3.30.457.10">
    <property type="entry name" value="Copper amine oxidase-like, N-terminal domain"/>
    <property type="match status" value="1"/>
</dbReference>
<feature type="signal peptide" evidence="1">
    <location>
        <begin position="1"/>
        <end position="25"/>
    </location>
</feature>
<evidence type="ECO:0000259" key="2">
    <source>
        <dbReference type="Pfam" id="PF07833"/>
    </source>
</evidence>
<dbReference type="RefSeq" id="WP_131919935.1">
    <property type="nucleotide sequence ID" value="NZ_JAOQNU010000021.1"/>
</dbReference>
<sequence length="378" mass="42669">MRKIRRKIYFLLLAAMLAGTTPALATEPTTSTLTAEPTAPAIAAEPATPALTATPATQAVTVQLNGVIMPWQGRIIDDRTVVPLRALATTLGLAVEWHEREQKIILRDPKTTIQLQIGQYFANVNGHRSLLTVPPQIIEDQTYIPLRFITQNLHTHAVWDAATSTVFLTTVTENPVTIEPVTDDMEGPPAKVEIQYPRLRGLADQAIEAKLNQQIRDRVMEFKKATLAQAEENRQELSAYPDAPIDRFYIGSNYEITFNQADLLSIRFTDATYFGGAHGMHYLRSLTANLKTGQIYQLDDLFRHKDYQAPINQAIMAQNKERDWPFDPPFLSIDDQQEFYLSPDGIVIYFQVYRYTPYAVGAPEFTIPYKDLHHLLAL</sequence>
<keyword evidence="6" id="KW-1185">Reference proteome</keyword>
<evidence type="ECO:0000259" key="3">
    <source>
        <dbReference type="Pfam" id="PF11738"/>
    </source>
</evidence>
<evidence type="ECO:0000313" key="5">
    <source>
        <dbReference type="EMBL" id="TCP62448.1"/>
    </source>
</evidence>
<accession>A0A4R2RIC7</accession>
<dbReference type="Gene3D" id="3.30.565.40">
    <property type="entry name" value="Fervidobacterium nodosum Rt17-B1 like"/>
    <property type="match status" value="1"/>
</dbReference>
<protein>
    <submittedName>
        <fullName evidence="5">Uncharacterized protein DUF4163</fullName>
    </submittedName>
</protein>
<dbReference type="SUPFAM" id="SSF55383">
    <property type="entry name" value="Copper amine oxidase, domain N"/>
    <property type="match status" value="1"/>
</dbReference>
<organism evidence="5 6">
    <name type="scientific">Heliophilum fasciatum</name>
    <dbReference type="NCBI Taxonomy" id="35700"/>
    <lineage>
        <taxon>Bacteria</taxon>
        <taxon>Bacillati</taxon>
        <taxon>Bacillota</taxon>
        <taxon>Clostridia</taxon>
        <taxon>Eubacteriales</taxon>
        <taxon>Heliobacteriaceae</taxon>
        <taxon>Heliophilum</taxon>
    </lineage>
</organism>
<dbReference type="Pfam" id="PF13739">
    <property type="entry name" value="PdaC"/>
    <property type="match status" value="1"/>
</dbReference>
<evidence type="ECO:0000256" key="1">
    <source>
        <dbReference type="SAM" id="SignalP"/>
    </source>
</evidence>
<dbReference type="OrthoDB" id="9816096at2"/>
<gene>
    <name evidence="5" type="ORF">EDD73_12218</name>
</gene>
<dbReference type="Proteomes" id="UP000294813">
    <property type="component" value="Unassembled WGS sequence"/>
</dbReference>
<dbReference type="AlphaFoldDB" id="A0A4R2RIC7"/>
<dbReference type="InterPro" id="IPR037126">
    <property type="entry name" value="PdaC/RsiV-like_sf"/>
</dbReference>
<dbReference type="InterPro" id="IPR025303">
    <property type="entry name" value="PdaC"/>
</dbReference>
<feature type="domain" description="Copper amine oxidase-like N-terminal" evidence="2">
    <location>
        <begin position="72"/>
        <end position="167"/>
    </location>
</feature>
<proteinExistence type="predicted"/>
<feature type="domain" description="DUF3298" evidence="3">
    <location>
        <begin position="299"/>
        <end position="370"/>
    </location>
</feature>
<dbReference type="InterPro" id="IPR021729">
    <property type="entry name" value="DUF3298"/>
</dbReference>
<evidence type="ECO:0000259" key="4">
    <source>
        <dbReference type="Pfam" id="PF13739"/>
    </source>
</evidence>
<dbReference type="InterPro" id="IPR012854">
    <property type="entry name" value="Cu_amine_oxidase-like_N"/>
</dbReference>
<dbReference type="InterPro" id="IPR036582">
    <property type="entry name" value="Mao_N_sf"/>
</dbReference>
<feature type="domain" description="Deacetylase PdaC" evidence="4">
    <location>
        <begin position="191"/>
        <end position="281"/>
    </location>
</feature>
<name>A0A4R2RIC7_9FIRM</name>